<dbReference type="Pfam" id="PF13632">
    <property type="entry name" value="Glyco_trans_2_3"/>
    <property type="match status" value="1"/>
</dbReference>
<dbReference type="InterPro" id="IPR001173">
    <property type="entry name" value="Glyco_trans_2-like"/>
</dbReference>
<evidence type="ECO:0000313" key="3">
    <source>
        <dbReference type="Proteomes" id="UP001497472"/>
    </source>
</evidence>
<evidence type="ECO:0000313" key="2">
    <source>
        <dbReference type="EMBL" id="CAK1545847.1"/>
    </source>
</evidence>
<dbReference type="InterPro" id="IPR029044">
    <property type="entry name" value="Nucleotide-diphossugar_trans"/>
</dbReference>
<dbReference type="GO" id="GO:0005737">
    <property type="term" value="C:cytoplasm"/>
    <property type="evidence" value="ECO:0007669"/>
    <property type="project" value="TreeGrafter"/>
</dbReference>
<dbReference type="Gene3D" id="3.90.550.10">
    <property type="entry name" value="Spore Coat Polysaccharide Biosynthesis Protein SpsA, Chain A"/>
    <property type="match status" value="1"/>
</dbReference>
<dbReference type="EMBL" id="CAVLEF010000007">
    <property type="protein sequence ID" value="CAK1545847.1"/>
    <property type="molecule type" value="Genomic_DNA"/>
</dbReference>
<accession>A0AAV1JBJ1</accession>
<dbReference type="SUPFAM" id="SSF53448">
    <property type="entry name" value="Nucleotide-diphospho-sugar transferases"/>
    <property type="match status" value="1"/>
</dbReference>
<sequence>MTFNFCGLIFYEAFPKRVILKGSLSHTPFLCIRVVTKGIYPTLVLENIKKNLDTCTNIGLRNFIIEVVTDKAVNPPHHEKLREIVVPSEYETKNGTLYKARALHYCWEEGINKLDDSDWVVHLDEETLLTEDAVRGILNFAMNDNHTCGQGLITYANGEIVNWLTTFADTYRVAADMGMYRFQFKAFHKSYHGWKGSYMVLKASTEKHVSFDNGLEGSIIEDGYFAIKASSKGYSFDFIEGEMWEMSPFTVLDFMKQRKRWLQGTLVPGQDYFRFR</sequence>
<dbReference type="Proteomes" id="UP001497472">
    <property type="component" value="Unassembled WGS sequence"/>
</dbReference>
<dbReference type="PANTHER" id="PTHR16779:SF1">
    <property type="entry name" value="BETA-1,4-MANNOSYLTRANSFERASE EGH"/>
    <property type="match status" value="1"/>
</dbReference>
<dbReference type="InterPro" id="IPR027389">
    <property type="entry name" value="B_mannosylTrfase_Bre-3/Egh"/>
</dbReference>
<evidence type="ECO:0000259" key="1">
    <source>
        <dbReference type="Pfam" id="PF13632"/>
    </source>
</evidence>
<name>A0AAV1JBJ1_9NEOP</name>
<organism evidence="2 3">
    <name type="scientific">Leptosia nina</name>
    <dbReference type="NCBI Taxonomy" id="320188"/>
    <lineage>
        <taxon>Eukaryota</taxon>
        <taxon>Metazoa</taxon>
        <taxon>Ecdysozoa</taxon>
        <taxon>Arthropoda</taxon>
        <taxon>Hexapoda</taxon>
        <taxon>Insecta</taxon>
        <taxon>Pterygota</taxon>
        <taxon>Neoptera</taxon>
        <taxon>Endopterygota</taxon>
        <taxon>Lepidoptera</taxon>
        <taxon>Glossata</taxon>
        <taxon>Ditrysia</taxon>
        <taxon>Papilionoidea</taxon>
        <taxon>Pieridae</taxon>
        <taxon>Pierinae</taxon>
        <taxon>Leptosia</taxon>
    </lineage>
</organism>
<comment type="caution">
    <text evidence="2">The sequence shown here is derived from an EMBL/GenBank/DDBJ whole genome shotgun (WGS) entry which is preliminary data.</text>
</comment>
<gene>
    <name evidence="2" type="ORF">LNINA_LOCUS5462</name>
</gene>
<proteinExistence type="predicted"/>
<dbReference type="PANTHER" id="PTHR16779">
    <property type="entry name" value="BETA-1,4-MANNOSYLTRANSFERASE EGH"/>
    <property type="match status" value="1"/>
</dbReference>
<feature type="domain" description="Glycosyltransferase 2-like" evidence="1">
    <location>
        <begin position="119"/>
        <end position="266"/>
    </location>
</feature>
<dbReference type="AlphaFoldDB" id="A0AAV1JBJ1"/>
<reference evidence="2 3" key="1">
    <citation type="submission" date="2023-11" db="EMBL/GenBank/DDBJ databases">
        <authorList>
            <person name="Okamura Y."/>
        </authorList>
    </citation>
    <scope>NUCLEOTIDE SEQUENCE [LARGE SCALE GENOMIC DNA]</scope>
</reference>
<dbReference type="GO" id="GO:0019187">
    <property type="term" value="F:beta-1,4-mannosyltransferase activity"/>
    <property type="evidence" value="ECO:0007669"/>
    <property type="project" value="InterPro"/>
</dbReference>
<keyword evidence="3" id="KW-1185">Reference proteome</keyword>
<protein>
    <recommendedName>
        <fullName evidence="1">Glycosyltransferase 2-like domain-containing protein</fullName>
    </recommendedName>
</protein>